<gene>
    <name evidence="2" type="primary">ORF15</name>
</gene>
<keyword evidence="3" id="KW-1185">Reference proteome</keyword>
<evidence type="ECO:0000313" key="2">
    <source>
        <dbReference type="EMBL" id="ADX87831.1"/>
    </source>
</evidence>
<name>F1D137_9CAUD</name>
<dbReference type="Proteomes" id="UP000007502">
    <property type="component" value="Segment"/>
</dbReference>
<accession>F1D137</accession>
<organism evidence="2 3">
    <name type="scientific">Vibrio phage ICP1</name>
    <dbReference type="NCBI Taxonomy" id="979525"/>
    <lineage>
        <taxon>Viruses</taxon>
        <taxon>Duplodnaviria</taxon>
        <taxon>Heunggongvirae</taxon>
        <taxon>Uroviricota</taxon>
        <taxon>Caudoviricetes</taxon>
        <taxon>Mohonavirus</taxon>
        <taxon>Mohonavirus ICP1</taxon>
    </lineage>
</organism>
<evidence type="ECO:0000313" key="3">
    <source>
        <dbReference type="Proteomes" id="UP000007502"/>
    </source>
</evidence>
<dbReference type="EMBL" id="HQ641347">
    <property type="protein sequence ID" value="ADX87831.1"/>
    <property type="molecule type" value="Genomic_DNA"/>
</dbReference>
<dbReference type="KEGG" id="vg:10228494"/>
<reference evidence="2 3" key="1">
    <citation type="journal article" date="2011" name="MBio">
        <title>Evidence of a dominant lineage of Vibrio cholerae-specific lytic bacteriophages shed by cholera patients over a 10-year period in Dhaka, Bangladesh.</title>
        <authorList>
            <person name="Seed K.D."/>
            <person name="Bodi K.L."/>
            <person name="Kropinski A.M."/>
            <person name="Ackermann H.W."/>
            <person name="Calderwood S.B."/>
            <person name="Qadri F."/>
            <person name="Camilli A."/>
        </authorList>
    </citation>
    <scope>NUCLEOTIDE SEQUENCE [LARGE SCALE GENOMIC DNA]</scope>
</reference>
<feature type="compositionally biased region" description="Basic residues" evidence="1">
    <location>
        <begin position="35"/>
        <end position="46"/>
    </location>
</feature>
<evidence type="ECO:0000256" key="1">
    <source>
        <dbReference type="SAM" id="MobiDB-lite"/>
    </source>
</evidence>
<dbReference type="RefSeq" id="YP_004250956.1">
    <property type="nucleotide sequence ID" value="NC_015157.1"/>
</dbReference>
<sequence length="58" mass="6994">MQTTANYFCSFQKVKPYKPTFSFGEEYQQAEERSRKKGKIDRRKARDNKRNWMIAEIG</sequence>
<dbReference type="GeneID" id="10228494"/>
<proteinExistence type="predicted"/>
<protein>
    <submittedName>
        <fullName evidence="2">Uncharacterized protein ORF15</fullName>
    </submittedName>
</protein>
<feature type="region of interest" description="Disordered" evidence="1">
    <location>
        <begin position="26"/>
        <end position="46"/>
    </location>
</feature>